<evidence type="ECO:0000313" key="2">
    <source>
        <dbReference type="Proteomes" id="UP001162501"/>
    </source>
</evidence>
<gene>
    <name evidence="1" type="ORF">MRATA1EN22A_LOCUS3492</name>
</gene>
<organism evidence="1 2">
    <name type="scientific">Rangifer tarandus platyrhynchus</name>
    <name type="common">Svalbard reindeer</name>
    <dbReference type="NCBI Taxonomy" id="3082113"/>
    <lineage>
        <taxon>Eukaryota</taxon>
        <taxon>Metazoa</taxon>
        <taxon>Chordata</taxon>
        <taxon>Craniata</taxon>
        <taxon>Vertebrata</taxon>
        <taxon>Euteleostomi</taxon>
        <taxon>Mammalia</taxon>
        <taxon>Eutheria</taxon>
        <taxon>Laurasiatheria</taxon>
        <taxon>Artiodactyla</taxon>
        <taxon>Ruminantia</taxon>
        <taxon>Pecora</taxon>
        <taxon>Cervidae</taxon>
        <taxon>Odocoileinae</taxon>
        <taxon>Rangifer</taxon>
    </lineage>
</organism>
<sequence>MLCVVFCLFCSEIKVLKIKKMQVFYTHTQKNKIKLSFCLCPAASGILVPQPGIETSPPVVGALSLNHWTPREVPAIKYFKIKICIFLDIMLLHTIDYNVV</sequence>
<dbReference type="EMBL" id="OX596095">
    <property type="protein sequence ID" value="CAM9507073.1"/>
    <property type="molecule type" value="Genomic_DNA"/>
</dbReference>
<accession>A0AC59Y9W2</accession>
<dbReference type="Proteomes" id="UP001162501">
    <property type="component" value="Chromosome 11"/>
</dbReference>
<reference evidence="1" key="2">
    <citation type="submission" date="2025-03" db="EMBL/GenBank/DDBJ databases">
        <authorList>
            <consortium name="ELIXIR-Norway"/>
            <consortium name="Elixir Norway"/>
        </authorList>
    </citation>
    <scope>NUCLEOTIDE SEQUENCE</scope>
</reference>
<proteinExistence type="predicted"/>
<protein>
    <submittedName>
        <fullName evidence="1">Uncharacterized protein</fullName>
    </submittedName>
</protein>
<reference evidence="1" key="1">
    <citation type="submission" date="2023-05" db="EMBL/GenBank/DDBJ databases">
        <authorList>
            <consortium name="ELIXIR-Norway"/>
        </authorList>
    </citation>
    <scope>NUCLEOTIDE SEQUENCE</scope>
</reference>
<evidence type="ECO:0000313" key="1">
    <source>
        <dbReference type="EMBL" id="CAM9507073.1"/>
    </source>
</evidence>
<name>A0AC59Y9W2_RANTA</name>